<accession>A0A507AUT4</accession>
<dbReference type="GO" id="GO:0046982">
    <property type="term" value="F:protein heterodimerization activity"/>
    <property type="evidence" value="ECO:0007669"/>
    <property type="project" value="InterPro"/>
</dbReference>
<dbReference type="GO" id="GO:0005669">
    <property type="term" value="C:transcription factor TFIID complex"/>
    <property type="evidence" value="ECO:0007669"/>
    <property type="project" value="InterPro"/>
</dbReference>
<reference evidence="8 9" key="1">
    <citation type="submission" date="2019-06" db="EMBL/GenBank/DDBJ databases">
        <title>Draft genome sequence of the filamentous fungus Phialemoniopsis curvata isolated from diesel fuel.</title>
        <authorList>
            <person name="Varaljay V.A."/>
            <person name="Lyon W.J."/>
            <person name="Crouch A.L."/>
            <person name="Drake C.E."/>
            <person name="Hollomon J.M."/>
            <person name="Nadeau L.J."/>
            <person name="Nunn H.S."/>
            <person name="Stevenson B.S."/>
            <person name="Bojanowski C.L."/>
            <person name="Crookes-Goodson W.J."/>
        </authorList>
    </citation>
    <scope>NUCLEOTIDE SEQUENCE [LARGE SCALE GENOMIC DNA]</scope>
    <source>
        <strain evidence="8 9">D216</strain>
    </source>
</reference>
<feature type="region of interest" description="Disordered" evidence="6">
    <location>
        <begin position="1"/>
        <end position="180"/>
    </location>
</feature>
<evidence type="ECO:0000313" key="9">
    <source>
        <dbReference type="Proteomes" id="UP000319257"/>
    </source>
</evidence>
<dbReference type="PANTHER" id="PTHR13218:SF8">
    <property type="entry name" value="TRANSCRIPTION INITIATION FACTOR TFIID SUBUNIT 11"/>
    <property type="match status" value="1"/>
</dbReference>
<dbReference type="Proteomes" id="UP000319257">
    <property type="component" value="Unassembled WGS sequence"/>
</dbReference>
<dbReference type="STRING" id="1093900.A0A507AUT4"/>
<dbReference type="GO" id="GO:0051123">
    <property type="term" value="P:RNA polymerase II preinitiation complex assembly"/>
    <property type="evidence" value="ECO:0007669"/>
    <property type="project" value="InterPro"/>
</dbReference>
<sequence length="355" mass="38905">MASPPPNHPPSYSPSFASRELPAINTSLGMGSKKRSAADGSTTPANKRRKASIMSAGSAHPLRQTSFPPDEAGTPFSARSPSVDVETASLVSASASQLSAAGRPKKKRGRKSKAEKAREQTPSVAGGRAPTAVSGTSGPRSNVGAGNEAAEDDEAEGDMQEHMAKNNATRTEEERKEEKRLRAMLASAMDLDQFERFSAWRAAKLPDSVIKRLVNATVSQSVPPSVVTAVRSVTKYFLTDLIVKARRVQGEWSEVENEKQADVEYPGRILTRNPEAKEKFDKQAKEWPWEAEKEEVILQEPPRGPLRPDHLREAWRRYKTSLQGSSTGLQGLWHVQQHSGVERFPSKTGGRRIFK</sequence>
<keyword evidence="4" id="KW-0804">Transcription</keyword>
<dbReference type="InterPro" id="IPR045127">
    <property type="entry name" value="TAF11-like"/>
</dbReference>
<dbReference type="InterPro" id="IPR006809">
    <property type="entry name" value="TAFII28_dom"/>
</dbReference>
<feature type="compositionally biased region" description="Basic and acidic residues" evidence="6">
    <location>
        <begin position="159"/>
        <end position="180"/>
    </location>
</feature>
<dbReference type="RefSeq" id="XP_030990382.1">
    <property type="nucleotide sequence ID" value="XM_031144869.1"/>
</dbReference>
<evidence type="ECO:0000256" key="2">
    <source>
        <dbReference type="ARBA" id="ARBA00009788"/>
    </source>
</evidence>
<dbReference type="SUPFAM" id="SSF47113">
    <property type="entry name" value="Histone-fold"/>
    <property type="match status" value="1"/>
</dbReference>
<dbReference type="InterPro" id="IPR009072">
    <property type="entry name" value="Histone-fold"/>
</dbReference>
<comment type="similarity">
    <text evidence="2">Belongs to the TAF11 family.</text>
</comment>
<feature type="domain" description="TAFII28-like protein" evidence="7">
    <location>
        <begin position="185"/>
        <end position="317"/>
    </location>
</feature>
<dbReference type="PANTHER" id="PTHR13218">
    <property type="entry name" value="TRANSCRIPTION INITIATION FACTOR TFIID SUBUNIT 11-RELATED"/>
    <property type="match status" value="1"/>
</dbReference>
<keyword evidence="3" id="KW-0805">Transcription regulation</keyword>
<gene>
    <name evidence="8" type="ORF">E0L32_009860</name>
</gene>
<evidence type="ECO:0000259" key="7">
    <source>
        <dbReference type="Pfam" id="PF04719"/>
    </source>
</evidence>
<evidence type="ECO:0000313" key="8">
    <source>
        <dbReference type="EMBL" id="TPX08671.1"/>
    </source>
</evidence>
<evidence type="ECO:0000256" key="3">
    <source>
        <dbReference type="ARBA" id="ARBA00023015"/>
    </source>
</evidence>
<dbReference type="OrthoDB" id="28335at2759"/>
<evidence type="ECO:0000256" key="5">
    <source>
        <dbReference type="ARBA" id="ARBA00023242"/>
    </source>
</evidence>
<name>A0A507AUT4_9PEZI</name>
<dbReference type="InParanoid" id="A0A507AUT4"/>
<feature type="compositionally biased region" description="Pro residues" evidence="6">
    <location>
        <begin position="1"/>
        <end position="12"/>
    </location>
</feature>
<keyword evidence="5" id="KW-0539">Nucleus</keyword>
<comment type="caution">
    <text evidence="8">The sequence shown here is derived from an EMBL/GenBank/DDBJ whole genome shotgun (WGS) entry which is preliminary data.</text>
</comment>
<dbReference type="Pfam" id="PF04719">
    <property type="entry name" value="TAFII28"/>
    <property type="match status" value="1"/>
</dbReference>
<dbReference type="Gene3D" id="1.10.20.10">
    <property type="entry name" value="Histone, subunit A"/>
    <property type="match status" value="1"/>
</dbReference>
<dbReference type="CDD" id="cd08048">
    <property type="entry name" value="HFD_TAF11"/>
    <property type="match status" value="1"/>
</dbReference>
<keyword evidence="9" id="KW-1185">Reference proteome</keyword>
<dbReference type="AlphaFoldDB" id="A0A507AUT4"/>
<feature type="compositionally biased region" description="Acidic residues" evidence="6">
    <location>
        <begin position="149"/>
        <end position="158"/>
    </location>
</feature>
<evidence type="ECO:0000256" key="1">
    <source>
        <dbReference type="ARBA" id="ARBA00004123"/>
    </source>
</evidence>
<dbReference type="EMBL" id="SKBQ01000075">
    <property type="protein sequence ID" value="TPX08671.1"/>
    <property type="molecule type" value="Genomic_DNA"/>
</dbReference>
<proteinExistence type="inferred from homology"/>
<feature type="compositionally biased region" description="Low complexity" evidence="6">
    <location>
        <begin position="88"/>
        <end position="102"/>
    </location>
</feature>
<dbReference type="GeneID" id="41977307"/>
<evidence type="ECO:0000256" key="6">
    <source>
        <dbReference type="SAM" id="MobiDB-lite"/>
    </source>
</evidence>
<protein>
    <recommendedName>
        <fullName evidence="7">TAFII28-like protein domain-containing protein</fullName>
    </recommendedName>
</protein>
<comment type="subcellular location">
    <subcellularLocation>
        <location evidence="1">Nucleus</location>
    </subcellularLocation>
</comment>
<evidence type="ECO:0000256" key="4">
    <source>
        <dbReference type="ARBA" id="ARBA00023163"/>
    </source>
</evidence>
<dbReference type="GO" id="GO:0016251">
    <property type="term" value="F:RNA polymerase II general transcription initiation factor activity"/>
    <property type="evidence" value="ECO:0007669"/>
    <property type="project" value="TreeGrafter"/>
</dbReference>
<organism evidence="8 9">
    <name type="scientific">Thyridium curvatum</name>
    <dbReference type="NCBI Taxonomy" id="1093900"/>
    <lineage>
        <taxon>Eukaryota</taxon>
        <taxon>Fungi</taxon>
        <taxon>Dikarya</taxon>
        <taxon>Ascomycota</taxon>
        <taxon>Pezizomycotina</taxon>
        <taxon>Sordariomycetes</taxon>
        <taxon>Sordariomycetidae</taxon>
        <taxon>Thyridiales</taxon>
        <taxon>Thyridiaceae</taxon>
        <taxon>Thyridium</taxon>
    </lineage>
</organism>